<dbReference type="GO" id="GO:0005524">
    <property type="term" value="F:ATP binding"/>
    <property type="evidence" value="ECO:0007669"/>
    <property type="project" value="UniProtKB-UniRule"/>
</dbReference>
<feature type="region of interest" description="Disordered" evidence="8">
    <location>
        <begin position="76"/>
        <end position="103"/>
    </location>
</feature>
<evidence type="ECO:0000256" key="2">
    <source>
        <dbReference type="ARBA" id="ARBA00022741"/>
    </source>
</evidence>
<accession>A0A9W2ZCJ4</accession>
<dbReference type="InterPro" id="IPR051681">
    <property type="entry name" value="Ser/Thr_Kinases-Pseudokinases"/>
</dbReference>
<dbReference type="AlphaFoldDB" id="A0A9W2ZCJ4"/>
<feature type="region of interest" description="Disordered" evidence="8">
    <location>
        <begin position="226"/>
        <end position="248"/>
    </location>
</feature>
<evidence type="ECO:0000256" key="5">
    <source>
        <dbReference type="ARBA" id="ARBA00047899"/>
    </source>
</evidence>
<dbReference type="InterPro" id="IPR017441">
    <property type="entry name" value="Protein_kinase_ATP_BS"/>
</dbReference>
<dbReference type="FunFam" id="3.30.200.20:FF:000034">
    <property type="entry name" value="Kinase suppressor of Ras 1"/>
    <property type="match status" value="1"/>
</dbReference>
<name>A0A9W2ZCJ4_BIOGL</name>
<dbReference type="OMA" id="GLSMMKS"/>
<keyword evidence="2 7" id="KW-0547">Nucleotide-binding</keyword>
<dbReference type="OrthoDB" id="4062651at2759"/>
<organism evidence="10 11">
    <name type="scientific">Biomphalaria glabrata</name>
    <name type="common">Bloodfluke planorb</name>
    <name type="synonym">Freshwater snail</name>
    <dbReference type="NCBI Taxonomy" id="6526"/>
    <lineage>
        <taxon>Eukaryota</taxon>
        <taxon>Metazoa</taxon>
        <taxon>Spiralia</taxon>
        <taxon>Lophotrochozoa</taxon>
        <taxon>Mollusca</taxon>
        <taxon>Gastropoda</taxon>
        <taxon>Heterobranchia</taxon>
        <taxon>Euthyneura</taxon>
        <taxon>Panpulmonata</taxon>
        <taxon>Hygrophila</taxon>
        <taxon>Lymnaeoidea</taxon>
        <taxon>Planorbidae</taxon>
        <taxon>Biomphalaria</taxon>
    </lineage>
</organism>
<dbReference type="Pfam" id="PF00069">
    <property type="entry name" value="Pkinase"/>
    <property type="match status" value="1"/>
</dbReference>
<dbReference type="PROSITE" id="PS00108">
    <property type="entry name" value="PROTEIN_KINASE_ST"/>
    <property type="match status" value="1"/>
</dbReference>
<feature type="compositionally biased region" description="Low complexity" evidence="8">
    <location>
        <begin position="90"/>
        <end position="99"/>
    </location>
</feature>
<dbReference type="Gene3D" id="1.10.510.10">
    <property type="entry name" value="Transferase(Phosphotransferase) domain 1"/>
    <property type="match status" value="1"/>
</dbReference>
<dbReference type="InterPro" id="IPR011009">
    <property type="entry name" value="Kinase-like_dom_sf"/>
</dbReference>
<reference evidence="11" key="1">
    <citation type="submission" date="2025-08" db="UniProtKB">
        <authorList>
            <consortium name="RefSeq"/>
        </authorList>
    </citation>
    <scope>IDENTIFICATION</scope>
</reference>
<dbReference type="InterPro" id="IPR008271">
    <property type="entry name" value="Ser/Thr_kinase_AS"/>
</dbReference>
<evidence type="ECO:0000256" key="1">
    <source>
        <dbReference type="ARBA" id="ARBA00022679"/>
    </source>
</evidence>
<feature type="binding site" evidence="7">
    <location>
        <position position="490"/>
    </location>
    <ligand>
        <name>ATP</name>
        <dbReference type="ChEBI" id="CHEBI:30616"/>
    </ligand>
</feature>
<dbReference type="InterPro" id="IPR000719">
    <property type="entry name" value="Prot_kinase_dom"/>
</dbReference>
<dbReference type="GO" id="GO:0004674">
    <property type="term" value="F:protein serine/threonine kinase activity"/>
    <property type="evidence" value="ECO:0007669"/>
    <property type="project" value="UniProtKB-EC"/>
</dbReference>
<evidence type="ECO:0000256" key="6">
    <source>
        <dbReference type="ARBA" id="ARBA00048679"/>
    </source>
</evidence>
<evidence type="ECO:0000313" key="11">
    <source>
        <dbReference type="RefSeq" id="XP_055872686.1"/>
    </source>
</evidence>
<sequence length="746" mass="82782">MPKHYVDNAFNRSLGRVGMEHGTAVYSRSSGSFSSGLGSSMSSSSDNNYGSYSGSSSNYSNGLSFHVENPSDCYTDSFRQQTTSSRHSDLGSSVSSSGSKTYVDNAYNRSLGRVGLEHGTAVHHRDDSRTGSSSSSSRMYADNALNRNLDRVGLELGTAVHHKESSSTSGSSKTYVDNAVNRSLGRVGLEHGTAVQHKENQSSSSSSKTYVDNAVNRSLGRVGLEHGTAVQHKKDTSSSSGSSSHTYVDNAANRKLGRVGLEHGTAVQHKADKSQGSSSSLAAKFDGLSIVEPRRYKDNNLNRKLGRVGKPLGAVRYNPRPIAHTVYVDNDYNRRYNRVGKPLGSVPIPIEDRMYKDTTLNRELGRVGLPWGKGKNKPYAELLNKLRNLNYDDEIPDDIVQFYDQDSDALEAIEAFMAIKEREENVRLWLEEECETTWDAHQHTSKQVIENYKGVVINCSDLIFRNKLGNGNFGKVFLAEWVEGQLVAVKVLKNQSVSKRRLRDFEREILLYCELDHENIVQFLGACTEIPHLAIVMEYMDISLYEALHIKEVDISLDGRSSIMRDVARGLSYLHSKGIAHCDLKSHNVLLNNVPGQNTTDTRFPMIAKLTDFGLSFMKSDSESSSSLSDAVKNIGTPKYSAPEVLRGELLNADAMMKADVYSLGLTIVEILLEEIPFEGLNLTQLQKQVGEKGLKPKVERGNILIPEVKSMLIRCCNRDPDQRPTARELSAFCERYPNVYKKECR</sequence>
<comment type="catalytic activity">
    <reaction evidence="6">
        <text>L-seryl-[protein] + ATP = O-phospho-L-seryl-[protein] + ADP + H(+)</text>
        <dbReference type="Rhea" id="RHEA:17989"/>
        <dbReference type="Rhea" id="RHEA-COMP:9863"/>
        <dbReference type="Rhea" id="RHEA-COMP:11604"/>
        <dbReference type="ChEBI" id="CHEBI:15378"/>
        <dbReference type="ChEBI" id="CHEBI:29999"/>
        <dbReference type="ChEBI" id="CHEBI:30616"/>
        <dbReference type="ChEBI" id="CHEBI:83421"/>
        <dbReference type="ChEBI" id="CHEBI:456216"/>
        <dbReference type="EC" id="2.7.11.1"/>
    </reaction>
</comment>
<dbReference type="Proteomes" id="UP001165740">
    <property type="component" value="Chromosome 18"/>
</dbReference>
<keyword evidence="3" id="KW-0418">Kinase</keyword>
<keyword evidence="4 7" id="KW-0067">ATP-binding</keyword>
<dbReference type="PROSITE" id="PS00107">
    <property type="entry name" value="PROTEIN_KINASE_ATP"/>
    <property type="match status" value="1"/>
</dbReference>
<feature type="region of interest" description="Disordered" evidence="8">
    <location>
        <begin position="118"/>
        <end position="138"/>
    </location>
</feature>
<keyword evidence="1" id="KW-0808">Transferase</keyword>
<dbReference type="SUPFAM" id="SSF56112">
    <property type="entry name" value="Protein kinase-like (PK-like)"/>
    <property type="match status" value="1"/>
</dbReference>
<dbReference type="PROSITE" id="PS50011">
    <property type="entry name" value="PROTEIN_KINASE_DOM"/>
    <property type="match status" value="1"/>
</dbReference>
<dbReference type="Gene3D" id="3.30.200.20">
    <property type="entry name" value="Phosphorylase Kinase, domain 1"/>
    <property type="match status" value="1"/>
</dbReference>
<dbReference type="SMART" id="SM00220">
    <property type="entry name" value="S_TKc"/>
    <property type="match status" value="1"/>
</dbReference>
<protein>
    <submittedName>
        <fullName evidence="11">Uncharacterized protein LOC106052698 isoform X1</fullName>
    </submittedName>
</protein>
<proteinExistence type="predicted"/>
<keyword evidence="10" id="KW-1185">Reference proteome</keyword>
<gene>
    <name evidence="11" type="primary">LOC106052698</name>
</gene>
<dbReference type="GeneID" id="106052698"/>
<dbReference type="CDD" id="cd13999">
    <property type="entry name" value="STKc_MAP3K-like"/>
    <property type="match status" value="1"/>
</dbReference>
<dbReference type="RefSeq" id="XP_055872686.1">
    <property type="nucleotide sequence ID" value="XM_056016711.1"/>
</dbReference>
<evidence type="ECO:0000313" key="10">
    <source>
        <dbReference type="Proteomes" id="UP001165740"/>
    </source>
</evidence>
<evidence type="ECO:0000256" key="4">
    <source>
        <dbReference type="ARBA" id="ARBA00022840"/>
    </source>
</evidence>
<comment type="catalytic activity">
    <reaction evidence="5">
        <text>L-threonyl-[protein] + ATP = O-phospho-L-threonyl-[protein] + ADP + H(+)</text>
        <dbReference type="Rhea" id="RHEA:46608"/>
        <dbReference type="Rhea" id="RHEA-COMP:11060"/>
        <dbReference type="Rhea" id="RHEA-COMP:11605"/>
        <dbReference type="ChEBI" id="CHEBI:15378"/>
        <dbReference type="ChEBI" id="CHEBI:30013"/>
        <dbReference type="ChEBI" id="CHEBI:30616"/>
        <dbReference type="ChEBI" id="CHEBI:61977"/>
        <dbReference type="ChEBI" id="CHEBI:456216"/>
        <dbReference type="EC" id="2.7.11.1"/>
    </reaction>
</comment>
<evidence type="ECO:0000256" key="7">
    <source>
        <dbReference type="PROSITE-ProRule" id="PRU10141"/>
    </source>
</evidence>
<evidence type="ECO:0000259" key="9">
    <source>
        <dbReference type="PROSITE" id="PS50011"/>
    </source>
</evidence>
<evidence type="ECO:0000256" key="8">
    <source>
        <dbReference type="SAM" id="MobiDB-lite"/>
    </source>
</evidence>
<evidence type="ECO:0000256" key="3">
    <source>
        <dbReference type="ARBA" id="ARBA00022777"/>
    </source>
</evidence>
<feature type="domain" description="Protein kinase" evidence="9">
    <location>
        <begin position="462"/>
        <end position="740"/>
    </location>
</feature>
<dbReference type="PANTHER" id="PTHR44329">
    <property type="entry name" value="SERINE/THREONINE-PROTEIN KINASE TNNI3K-RELATED"/>
    <property type="match status" value="1"/>
</dbReference>